<dbReference type="GO" id="GO:0016740">
    <property type="term" value="F:transferase activity"/>
    <property type="evidence" value="ECO:0007669"/>
    <property type="project" value="UniProtKB-KW"/>
</dbReference>
<reference evidence="1 2" key="1">
    <citation type="submission" date="2022-10" db="EMBL/GenBank/DDBJ databases">
        <title>Ruegeria sp. nov., isolated from ocean surface water.</title>
        <authorList>
            <person name="He W."/>
            <person name="Wang L."/>
            <person name="Zhang D.-F."/>
        </authorList>
    </citation>
    <scope>NUCLEOTIDE SEQUENCE [LARGE SCALE GENOMIC DNA]</scope>
    <source>
        <strain evidence="1 2">WL0004</strain>
    </source>
</reference>
<gene>
    <name evidence="1" type="ORF">OEZ49_19365</name>
</gene>
<sequence>MTMQVLGLCRFSYLGHGGFKIMHETLDERRAYLYAPERMDDRFRQFEAITLPTIAGQTDPDFDFVIAIGECFPDRYLVRLQDLTRDVPQIRIRAFPPLRHRTAMARALDEARQDIDTPCLQFRLDDDDGMARDFIERYRQVAEDTRAFWQRHPAVAVDFNTGYVFRCGARGIEVSPFQFAYSAIALGVIVAPGHTEGIMHHGHHKLWTSMPTITVPGEDMMLRGHNDFNDSRAKPGAKQFEYTPLDPESEAYFKARFNVDNARVKEIFSASPAA</sequence>
<dbReference type="InterPro" id="IPR021466">
    <property type="entry name" value="Put_rhamnosyl_transferase"/>
</dbReference>
<proteinExistence type="predicted"/>
<name>A0ABT2WVL0_9RHOB</name>
<evidence type="ECO:0000313" key="2">
    <source>
        <dbReference type="Proteomes" id="UP001321014"/>
    </source>
</evidence>
<evidence type="ECO:0000313" key="1">
    <source>
        <dbReference type="EMBL" id="MCU9839936.1"/>
    </source>
</evidence>
<dbReference type="EMBL" id="JAOVQN010000024">
    <property type="protein sequence ID" value="MCU9839936.1"/>
    <property type="molecule type" value="Genomic_DNA"/>
</dbReference>
<dbReference type="RefSeq" id="WP_263389828.1">
    <property type="nucleotide sequence ID" value="NZ_JAOVQN010000024.1"/>
</dbReference>
<keyword evidence="1" id="KW-0808">Transferase</keyword>
<organism evidence="1 2">
    <name type="scientific">Ruegeria marisflavi</name>
    <dbReference type="NCBI Taxonomy" id="2984152"/>
    <lineage>
        <taxon>Bacteria</taxon>
        <taxon>Pseudomonadati</taxon>
        <taxon>Pseudomonadota</taxon>
        <taxon>Alphaproteobacteria</taxon>
        <taxon>Rhodobacterales</taxon>
        <taxon>Roseobacteraceae</taxon>
        <taxon>Ruegeria</taxon>
    </lineage>
</organism>
<dbReference type="Proteomes" id="UP001321014">
    <property type="component" value="Unassembled WGS sequence"/>
</dbReference>
<dbReference type="Pfam" id="PF11316">
    <property type="entry name" value="Rhamno_transf"/>
    <property type="match status" value="1"/>
</dbReference>
<comment type="caution">
    <text evidence="1">The sequence shown here is derived from an EMBL/GenBank/DDBJ whole genome shotgun (WGS) entry which is preliminary data.</text>
</comment>
<accession>A0ABT2WVL0</accession>
<keyword evidence="2" id="KW-1185">Reference proteome</keyword>
<protein>
    <submittedName>
        <fullName evidence="1">Rhamnosyl transferase</fullName>
    </submittedName>
</protein>